<dbReference type="RefSeq" id="XP_018497337.1">
    <property type="nucleotide sequence ID" value="XM_018641821.1"/>
</dbReference>
<reference evidence="2" key="1">
    <citation type="submission" date="2025-08" db="UniProtKB">
        <authorList>
            <consortium name="RefSeq"/>
        </authorList>
    </citation>
    <scope>IDENTIFICATION</scope>
</reference>
<organism evidence="1 2">
    <name type="scientific">Galendromus occidentalis</name>
    <name type="common">western predatory mite</name>
    <dbReference type="NCBI Taxonomy" id="34638"/>
    <lineage>
        <taxon>Eukaryota</taxon>
        <taxon>Metazoa</taxon>
        <taxon>Ecdysozoa</taxon>
        <taxon>Arthropoda</taxon>
        <taxon>Chelicerata</taxon>
        <taxon>Arachnida</taxon>
        <taxon>Acari</taxon>
        <taxon>Parasitiformes</taxon>
        <taxon>Mesostigmata</taxon>
        <taxon>Gamasina</taxon>
        <taxon>Phytoseioidea</taxon>
        <taxon>Phytoseiidae</taxon>
        <taxon>Typhlodrominae</taxon>
        <taxon>Galendromus</taxon>
    </lineage>
</organism>
<keyword evidence="1" id="KW-1185">Reference proteome</keyword>
<dbReference type="Proteomes" id="UP000694867">
    <property type="component" value="Unplaced"/>
</dbReference>
<accession>A0AAJ7PBH3</accession>
<protein>
    <submittedName>
        <fullName evidence="2">Uncharacterized protein LOC100904494</fullName>
    </submittedName>
</protein>
<evidence type="ECO:0000313" key="1">
    <source>
        <dbReference type="Proteomes" id="UP000694867"/>
    </source>
</evidence>
<dbReference type="SUPFAM" id="SSF63748">
    <property type="entry name" value="Tudor/PWWP/MBT"/>
    <property type="match status" value="1"/>
</dbReference>
<evidence type="ECO:0000313" key="2">
    <source>
        <dbReference type="RefSeq" id="XP_018497337.1"/>
    </source>
</evidence>
<proteinExistence type="predicted"/>
<dbReference type="AlphaFoldDB" id="A0AAJ7PBH3"/>
<dbReference type="GeneID" id="100904494"/>
<name>A0AAJ7PBH3_9ACAR</name>
<sequence>MRKWRKVWIRPLDVFRKKLEKAMSETDLEPLSDLRRGLPILVVPDGGVRKRGLVMSQDSARNEVEFLDVDSGAIEKTGLQAVFLPSTDLLAIPNQAIRCRLETDCPDSELLSVWTRTRVRIIKWGCIPVVSLSLLDSDFDTKSEIVPERCPSRKIQRLHKLPGIYLPPAYSMLRNCSVLHVERLTLFIVHNAAPFESDVSEIPAEDEENLPPPRNVGDLGLAEFKHPDTKKVSKTRVKIEELRGLRAVVRCVDTGQPFELDYFRLKPLRKREPSLVMKVILTYEYSRLDEEYLSVLLRTGVFDVFFEDSNHVPSVRLFTPQGLEVIACASRLQSNSVREAEDLSSTDSLSEESDDSF</sequence>
<gene>
    <name evidence="2" type="primary">LOC100904494</name>
</gene>
<dbReference type="KEGG" id="goe:100904494"/>